<dbReference type="EMBL" id="BNEA01000007">
    <property type="protein sequence ID" value="GHI52514.1"/>
    <property type="molecule type" value="Genomic_DNA"/>
</dbReference>
<dbReference type="Pfam" id="PF00348">
    <property type="entry name" value="polyprenyl_synt"/>
    <property type="match status" value="1"/>
</dbReference>
<keyword evidence="6" id="KW-1185">Reference proteome</keyword>
<feature type="region of interest" description="Disordered" evidence="4">
    <location>
        <begin position="1"/>
        <end position="31"/>
    </location>
</feature>
<keyword evidence="1" id="KW-0479">Metal-binding</keyword>
<name>A0ABQ3R9J1_STRRR</name>
<dbReference type="Proteomes" id="UP000646738">
    <property type="component" value="Unassembled WGS sequence"/>
</dbReference>
<dbReference type="SFLD" id="SFLDS00005">
    <property type="entry name" value="Isoprenoid_Synthase_Type_I"/>
    <property type="match status" value="1"/>
</dbReference>
<evidence type="ECO:0000256" key="1">
    <source>
        <dbReference type="ARBA" id="ARBA00022723"/>
    </source>
</evidence>
<comment type="similarity">
    <text evidence="3">Belongs to the FPP/GGPP synthase family.</text>
</comment>
<gene>
    <name evidence="5" type="ORF">Srubr_23600</name>
</gene>
<dbReference type="PANTHER" id="PTHR12001">
    <property type="entry name" value="GERANYLGERANYL PYROPHOSPHATE SYNTHASE"/>
    <property type="match status" value="1"/>
</dbReference>
<reference evidence="6" key="1">
    <citation type="submission" date="2023-07" db="EMBL/GenBank/DDBJ databases">
        <title>Whole genome shotgun sequence of Streptomyces achromogenes subsp. rubradiris NBRC 14000.</title>
        <authorList>
            <person name="Komaki H."/>
            <person name="Tamura T."/>
        </authorList>
    </citation>
    <scope>NUCLEOTIDE SEQUENCE [LARGE SCALE GENOMIC DNA]</scope>
    <source>
        <strain evidence="6">NBRC 14000</strain>
    </source>
</reference>
<organism evidence="5 6">
    <name type="scientific">Streptomyces rubradiris</name>
    <name type="common">Streptomyces achromogenes subsp. rubradiris</name>
    <dbReference type="NCBI Taxonomy" id="285531"/>
    <lineage>
        <taxon>Bacteria</taxon>
        <taxon>Bacillati</taxon>
        <taxon>Actinomycetota</taxon>
        <taxon>Actinomycetes</taxon>
        <taxon>Kitasatosporales</taxon>
        <taxon>Streptomycetaceae</taxon>
        <taxon>Streptomyces</taxon>
    </lineage>
</organism>
<evidence type="ECO:0008006" key="7">
    <source>
        <dbReference type="Google" id="ProtNLM"/>
    </source>
</evidence>
<evidence type="ECO:0000313" key="6">
    <source>
        <dbReference type="Proteomes" id="UP000646738"/>
    </source>
</evidence>
<evidence type="ECO:0000313" key="5">
    <source>
        <dbReference type="EMBL" id="GHI52514.1"/>
    </source>
</evidence>
<dbReference type="InterPro" id="IPR033749">
    <property type="entry name" value="Polyprenyl_synt_CS"/>
</dbReference>
<comment type="caution">
    <text evidence="5">The sequence shown here is derived from an EMBL/GenBank/DDBJ whole genome shotgun (WGS) entry which is preliminary data.</text>
</comment>
<keyword evidence="3" id="KW-0808">Transferase</keyword>
<dbReference type="PROSITE" id="PS00444">
    <property type="entry name" value="POLYPRENYL_SYNTHASE_2"/>
    <property type="match status" value="1"/>
</dbReference>
<proteinExistence type="inferred from homology"/>
<evidence type="ECO:0000256" key="3">
    <source>
        <dbReference type="RuleBase" id="RU004466"/>
    </source>
</evidence>
<dbReference type="PANTHER" id="PTHR12001:SF44">
    <property type="entry name" value="GERANYLGERANYL PYROPHOSPHATE SYNTHASE"/>
    <property type="match status" value="1"/>
</dbReference>
<dbReference type="SUPFAM" id="SSF48576">
    <property type="entry name" value="Terpenoid synthases"/>
    <property type="match status" value="1"/>
</dbReference>
<dbReference type="InterPro" id="IPR000092">
    <property type="entry name" value="Polyprenyl_synt"/>
</dbReference>
<sequence length="399" mass="42493">MSDGTSPLPGPGVGTTGVVVQPRTPPGPVTTGSDTARVAAALDEGLAHLCPPSPTTTLSLELMGTDGRPGPQQIGDDRRDRRLHAALVAPVRHLLDAGGKRWRAHLMARVLETFGVNPRPYAEVIAACEVGHAGSLMVDDVEDASPLRRGGPAAHVLFGESTAINAGTAAYFSLDRAVRHTLPEDAELRLAVYETYLAGLRATHAGQALDLQGHTEEMELALATRDAGPLLRMLTLTHRLKTGAQVRALCEIGSLIGRAAPEQRAAIGEFGEALGLAYQIMDDVCDLRGVIHRQRVTKRVAEDLSNAKVAFPLAHAVTLLPRAEAAALWQSLRADPDERAVQRAARTIEDTGAVRVCEQEATRLLEQAWAGLAPHLPDSPRTTALAEAATAVIHRTWNT</sequence>
<dbReference type="Gene3D" id="1.10.600.10">
    <property type="entry name" value="Farnesyl Diphosphate Synthase"/>
    <property type="match status" value="1"/>
</dbReference>
<dbReference type="PROSITE" id="PS00723">
    <property type="entry name" value="POLYPRENYL_SYNTHASE_1"/>
    <property type="match status" value="1"/>
</dbReference>
<accession>A0ABQ3R9J1</accession>
<dbReference type="RefSeq" id="WP_189991322.1">
    <property type="nucleotide sequence ID" value="NZ_BNCB01000003.1"/>
</dbReference>
<protein>
    <recommendedName>
        <fullName evidence="7">Geranylgeranyl diphosphate synthase, type I</fullName>
    </recommendedName>
</protein>
<evidence type="ECO:0000256" key="2">
    <source>
        <dbReference type="ARBA" id="ARBA00022842"/>
    </source>
</evidence>
<evidence type="ECO:0000256" key="4">
    <source>
        <dbReference type="SAM" id="MobiDB-lite"/>
    </source>
</evidence>
<dbReference type="InterPro" id="IPR008949">
    <property type="entry name" value="Isoprenoid_synthase_dom_sf"/>
</dbReference>
<keyword evidence="2" id="KW-0460">Magnesium</keyword>